<dbReference type="InterPro" id="IPR050887">
    <property type="entry name" value="Beta-mannosidase_GH2"/>
</dbReference>
<dbReference type="InterPro" id="IPR017853">
    <property type="entry name" value="GH"/>
</dbReference>
<protein>
    <recommendedName>
        <fullName evidence="3">beta-mannosidase</fullName>
        <ecNumber evidence="3">3.2.1.25</ecNumber>
    </recommendedName>
</protein>
<evidence type="ECO:0000259" key="8">
    <source>
        <dbReference type="Pfam" id="PF02836"/>
    </source>
</evidence>
<dbReference type="PROSITE" id="PS00608">
    <property type="entry name" value="GLYCOSYL_HYDROL_F2_2"/>
    <property type="match status" value="1"/>
</dbReference>
<feature type="domain" description="Exo-beta-D-glucosaminidase Ig-fold" evidence="9">
    <location>
        <begin position="771"/>
        <end position="832"/>
    </location>
</feature>
<evidence type="ECO:0000256" key="4">
    <source>
        <dbReference type="ARBA" id="ARBA00022729"/>
    </source>
</evidence>
<dbReference type="Pfam" id="PF18368">
    <property type="entry name" value="Ig_GlcNase"/>
    <property type="match status" value="1"/>
</dbReference>
<dbReference type="SUPFAM" id="SSF49785">
    <property type="entry name" value="Galactose-binding domain-like"/>
    <property type="match status" value="1"/>
</dbReference>
<dbReference type="PANTHER" id="PTHR43730">
    <property type="entry name" value="BETA-MANNOSIDASE"/>
    <property type="match status" value="1"/>
</dbReference>
<dbReference type="GO" id="GO:0005975">
    <property type="term" value="P:carbohydrate metabolic process"/>
    <property type="evidence" value="ECO:0007669"/>
    <property type="project" value="InterPro"/>
</dbReference>
<dbReference type="EMBL" id="QRTW01000024">
    <property type="protein sequence ID" value="RGR11104.1"/>
    <property type="molecule type" value="Genomic_DNA"/>
</dbReference>
<feature type="domain" description="Beta-mannosidase-like galactose-binding" evidence="10">
    <location>
        <begin position="70"/>
        <end position="215"/>
    </location>
</feature>
<dbReference type="InterPro" id="IPR006101">
    <property type="entry name" value="Glyco_hydro_2"/>
</dbReference>
<dbReference type="GO" id="GO:0004567">
    <property type="term" value="F:beta-mannosidase activity"/>
    <property type="evidence" value="ECO:0007669"/>
    <property type="project" value="UniProtKB-EC"/>
</dbReference>
<gene>
    <name evidence="11" type="ORF">DWY65_12665</name>
</gene>
<dbReference type="Gene3D" id="3.20.20.80">
    <property type="entry name" value="Glycosidases"/>
    <property type="match status" value="1"/>
</dbReference>
<dbReference type="InterPro" id="IPR006103">
    <property type="entry name" value="Glyco_hydro_2_cat"/>
</dbReference>
<feature type="domain" description="Glycoside hydrolase family 2 catalytic" evidence="8">
    <location>
        <begin position="350"/>
        <end position="489"/>
    </location>
</feature>
<evidence type="ECO:0000259" key="10">
    <source>
        <dbReference type="Pfam" id="PF22666"/>
    </source>
</evidence>
<dbReference type="InterPro" id="IPR054593">
    <property type="entry name" value="Beta-mannosidase-like_N2"/>
</dbReference>
<dbReference type="Pfam" id="PF22666">
    <property type="entry name" value="Glyco_hydro_2_N2"/>
    <property type="match status" value="1"/>
</dbReference>
<dbReference type="Pfam" id="PF02836">
    <property type="entry name" value="Glyco_hydro_2_C"/>
    <property type="match status" value="1"/>
</dbReference>
<dbReference type="AlphaFoldDB" id="A0A412DH07"/>
<evidence type="ECO:0000313" key="12">
    <source>
        <dbReference type="Proteomes" id="UP000283310"/>
    </source>
</evidence>
<comment type="caution">
    <text evidence="11">The sequence shown here is derived from an EMBL/GenBank/DDBJ whole genome shotgun (WGS) entry which is preliminary data.</text>
</comment>
<dbReference type="InterPro" id="IPR023232">
    <property type="entry name" value="Glyco_hydro_2_AS"/>
</dbReference>
<dbReference type="InterPro" id="IPR006102">
    <property type="entry name" value="Ig-like_GH2"/>
</dbReference>
<evidence type="ECO:0000259" key="9">
    <source>
        <dbReference type="Pfam" id="PF18368"/>
    </source>
</evidence>
<dbReference type="Proteomes" id="UP000283310">
    <property type="component" value="Unassembled WGS sequence"/>
</dbReference>
<dbReference type="Gene3D" id="2.60.40.10">
    <property type="entry name" value="Immunoglobulins"/>
    <property type="match status" value="2"/>
</dbReference>
<feature type="domain" description="Glycoside hydrolase family 2 immunoglobulin-like beta-sandwich" evidence="7">
    <location>
        <begin position="228"/>
        <end position="330"/>
    </location>
</feature>
<proteinExistence type="inferred from homology"/>
<keyword evidence="5" id="KW-0378">Hydrolase</keyword>
<dbReference type="EC" id="3.2.1.25" evidence="3"/>
<keyword evidence="6" id="KW-0326">Glycosidase</keyword>
<reference evidence="11 12" key="1">
    <citation type="submission" date="2018-08" db="EMBL/GenBank/DDBJ databases">
        <title>A genome reference for cultivated species of the human gut microbiota.</title>
        <authorList>
            <person name="Zou Y."/>
            <person name="Xue W."/>
            <person name="Luo G."/>
        </authorList>
    </citation>
    <scope>NUCLEOTIDE SEQUENCE [LARGE SCALE GENOMIC DNA]</scope>
    <source>
        <strain evidence="11 12">AF26-20BH</strain>
    </source>
</reference>
<keyword evidence="4" id="KW-0732">Signal</keyword>
<dbReference type="Pfam" id="PF00703">
    <property type="entry name" value="Glyco_hydro_2"/>
    <property type="match status" value="1"/>
</dbReference>
<organism evidence="11 12">
    <name type="scientific">Bacteroides stercoris</name>
    <dbReference type="NCBI Taxonomy" id="46506"/>
    <lineage>
        <taxon>Bacteria</taxon>
        <taxon>Pseudomonadati</taxon>
        <taxon>Bacteroidota</taxon>
        <taxon>Bacteroidia</taxon>
        <taxon>Bacteroidales</taxon>
        <taxon>Bacteroidaceae</taxon>
        <taxon>Bacteroides</taxon>
    </lineage>
</organism>
<name>A0A412DH07_BACSE</name>
<dbReference type="InterPro" id="IPR008979">
    <property type="entry name" value="Galactose-bd-like_sf"/>
</dbReference>
<dbReference type="PANTHER" id="PTHR43730:SF1">
    <property type="entry name" value="BETA-MANNOSIDASE"/>
    <property type="match status" value="1"/>
</dbReference>
<dbReference type="PRINTS" id="PR00132">
    <property type="entry name" value="GLHYDRLASE2"/>
</dbReference>
<dbReference type="SUPFAM" id="SSF51445">
    <property type="entry name" value="(Trans)glycosidases"/>
    <property type="match status" value="1"/>
</dbReference>
<accession>A0A412DH07</accession>
<comment type="catalytic activity">
    <reaction evidence="1">
        <text>Hydrolysis of terminal, non-reducing beta-D-mannose residues in beta-D-mannosides.</text>
        <dbReference type="EC" id="3.2.1.25"/>
    </reaction>
</comment>
<dbReference type="SUPFAM" id="SSF49303">
    <property type="entry name" value="beta-Galactosidase/glucuronidase domain"/>
    <property type="match status" value="2"/>
</dbReference>
<evidence type="ECO:0000256" key="5">
    <source>
        <dbReference type="ARBA" id="ARBA00022801"/>
    </source>
</evidence>
<evidence type="ECO:0000256" key="2">
    <source>
        <dbReference type="ARBA" id="ARBA00007401"/>
    </source>
</evidence>
<dbReference type="InterPro" id="IPR013783">
    <property type="entry name" value="Ig-like_fold"/>
</dbReference>
<dbReference type="InterPro" id="IPR036156">
    <property type="entry name" value="Beta-gal/glucu_dom_sf"/>
</dbReference>
<evidence type="ECO:0000313" key="11">
    <source>
        <dbReference type="EMBL" id="RGR11104.1"/>
    </source>
</evidence>
<evidence type="ECO:0000256" key="3">
    <source>
        <dbReference type="ARBA" id="ARBA00012754"/>
    </source>
</evidence>
<comment type="similarity">
    <text evidence="2">Belongs to the glycosyl hydrolase 2 family.</text>
</comment>
<dbReference type="Gene3D" id="2.60.120.260">
    <property type="entry name" value="Galactose-binding domain-like"/>
    <property type="match status" value="1"/>
</dbReference>
<dbReference type="InterPro" id="IPR041351">
    <property type="entry name" value="Ig_GlcNase"/>
</dbReference>
<evidence type="ECO:0000256" key="6">
    <source>
        <dbReference type="ARBA" id="ARBA00023295"/>
    </source>
</evidence>
<sequence length="836" mass="95529">MQVSAQKSLDELDRICFKAGFSPLEKKADVMDEAGVGTSGEFTGEHTLSLSGEWILAEDSECGRPAWEVAVPATVPGSVHSALFKAGRIPNPMIGRNDSVAEKCSYRRWWLKKTFVYDKNWQNPKLRFKGVANRCQIWLNGHYLGMHEGMFGGPDYRVGKLLKKGGNELLVLLDSIPQVYRGGWPSTANEAWKQTVVANCVYGWHYAKIPSLGIWQNVFLEECPSQRIENSFLITKSLLGDMRLNVKLVAEDTEGSIWLHVEPYNFIGNSQKYCWEFKRKSGEVNLDFRIDSPKLWYPNGMGKQPLYLATVDLVSGNRVLDREKVIFGVRTVDMKPLPGGPSEYKYNWTFVINGKPVFVKGTGWCTMDALLDFTKEKYARFLTVARDQHIQMLRAWGGGLPETDEFYELCDELGIMVMQEWPTAWNSHQTQPYGMLEETVVRNTLRLRNHPSLVMWGAGNESENPYGKAIDMMGKVSIELDGTRPFHRGEAWGGSRHNYNCWWDNLHLNHNLNMTADFWGEFGIPSLPIKEHVLQYMGDETYRWPTDRNGNFAHHTPIFGTNGELERLEQYSGYFMPDTTLDCMIMGSQLAQVEGVRHTLERARTRWPYCTGALYYKMNDNYPGLSWSSVDYYGGIKPLHYFVKRSFAPVVPVLLFDRTNMVSQDVSLPLYLLDDNDSLKGRKVKVDVSVYNQRLQHVYDSVFSVVPMNKVEFLGEVLLNSEQTDAIVLYYKVDVKDEVGCLVARNWYFSNYETKPGCIMEAKRCKLDYKQKGNVVMLVNKDTVPAIGITLEVPGHASSVMFSDNYIWLDANEERQIEVNIQERVTVRGWNVDVAN</sequence>
<evidence type="ECO:0000256" key="1">
    <source>
        <dbReference type="ARBA" id="ARBA00000829"/>
    </source>
</evidence>
<evidence type="ECO:0000259" key="7">
    <source>
        <dbReference type="Pfam" id="PF00703"/>
    </source>
</evidence>
<dbReference type="GO" id="GO:0006516">
    <property type="term" value="P:glycoprotein catabolic process"/>
    <property type="evidence" value="ECO:0007669"/>
    <property type="project" value="TreeGrafter"/>
</dbReference>